<organism evidence="2 3">
    <name type="scientific">Henriciella barbarensis</name>
    <dbReference type="NCBI Taxonomy" id="86342"/>
    <lineage>
        <taxon>Bacteria</taxon>
        <taxon>Pseudomonadati</taxon>
        <taxon>Pseudomonadota</taxon>
        <taxon>Alphaproteobacteria</taxon>
        <taxon>Hyphomonadales</taxon>
        <taxon>Hyphomonadaceae</taxon>
        <taxon>Henriciella</taxon>
    </lineage>
</organism>
<dbReference type="PANTHER" id="PTHR33164">
    <property type="entry name" value="TRANSCRIPTIONAL REGULATOR, MARR FAMILY"/>
    <property type="match status" value="1"/>
</dbReference>
<dbReference type="InterPro" id="IPR036388">
    <property type="entry name" value="WH-like_DNA-bd_sf"/>
</dbReference>
<dbReference type="RefSeq" id="WP_119380453.1">
    <property type="nucleotide sequence ID" value="NZ_QWGB01000009.1"/>
</dbReference>
<keyword evidence="3" id="KW-1185">Reference proteome</keyword>
<dbReference type="InterPro" id="IPR000835">
    <property type="entry name" value="HTH_MarR-typ"/>
</dbReference>
<dbReference type="Proteomes" id="UP000265431">
    <property type="component" value="Unassembled WGS sequence"/>
</dbReference>
<evidence type="ECO:0000313" key="3">
    <source>
        <dbReference type="Proteomes" id="UP000265431"/>
    </source>
</evidence>
<dbReference type="GO" id="GO:0003700">
    <property type="term" value="F:DNA-binding transcription factor activity"/>
    <property type="evidence" value="ECO:0007669"/>
    <property type="project" value="InterPro"/>
</dbReference>
<dbReference type="InterPro" id="IPR036390">
    <property type="entry name" value="WH_DNA-bd_sf"/>
</dbReference>
<evidence type="ECO:0000259" key="1">
    <source>
        <dbReference type="PROSITE" id="PS50995"/>
    </source>
</evidence>
<dbReference type="GO" id="GO:0006950">
    <property type="term" value="P:response to stress"/>
    <property type="evidence" value="ECO:0007669"/>
    <property type="project" value="TreeGrafter"/>
</dbReference>
<dbReference type="SMART" id="SM00347">
    <property type="entry name" value="HTH_MARR"/>
    <property type="match status" value="1"/>
</dbReference>
<dbReference type="PANTHER" id="PTHR33164:SF43">
    <property type="entry name" value="HTH-TYPE TRANSCRIPTIONAL REPRESSOR YETL"/>
    <property type="match status" value="1"/>
</dbReference>
<dbReference type="Gene3D" id="1.10.10.10">
    <property type="entry name" value="Winged helix-like DNA-binding domain superfamily/Winged helix DNA-binding domain"/>
    <property type="match status" value="1"/>
</dbReference>
<reference evidence="2 3" key="1">
    <citation type="submission" date="2018-08" db="EMBL/GenBank/DDBJ databases">
        <title>Henriciella mobilis sp. nov., isolated from seawater.</title>
        <authorList>
            <person name="Cheng H."/>
            <person name="Wu Y.-H."/>
            <person name="Xu X.-W."/>
            <person name="Guo L.-L."/>
        </authorList>
    </citation>
    <scope>NUCLEOTIDE SEQUENCE [LARGE SCALE GENOMIC DNA]</scope>
    <source>
        <strain evidence="2 3">CCUG66934</strain>
    </source>
</reference>
<protein>
    <submittedName>
        <fullName evidence="2">MarR family transcriptional regulator</fullName>
    </submittedName>
</protein>
<accession>A0A399QS41</accession>
<dbReference type="SUPFAM" id="SSF46785">
    <property type="entry name" value="Winged helix' DNA-binding domain"/>
    <property type="match status" value="1"/>
</dbReference>
<gene>
    <name evidence="2" type="ORF">D1224_13365</name>
</gene>
<dbReference type="Pfam" id="PF01047">
    <property type="entry name" value="MarR"/>
    <property type="match status" value="1"/>
</dbReference>
<proteinExistence type="predicted"/>
<evidence type="ECO:0000313" key="2">
    <source>
        <dbReference type="EMBL" id="RIJ21301.1"/>
    </source>
</evidence>
<dbReference type="PROSITE" id="PS50995">
    <property type="entry name" value="HTH_MARR_2"/>
    <property type="match status" value="1"/>
</dbReference>
<dbReference type="AlphaFoldDB" id="A0A399QS41"/>
<name>A0A399QS41_9PROT</name>
<comment type="caution">
    <text evidence="2">The sequence shown here is derived from an EMBL/GenBank/DDBJ whole genome shotgun (WGS) entry which is preliminary data.</text>
</comment>
<feature type="domain" description="HTH marR-type" evidence="1">
    <location>
        <begin position="1"/>
        <end position="129"/>
    </location>
</feature>
<dbReference type="EMBL" id="QWGB01000009">
    <property type="protein sequence ID" value="RIJ21301.1"/>
    <property type="molecule type" value="Genomic_DNA"/>
</dbReference>
<sequence>MAMNERAALNLWRRALASYVRTSDGDLTARQQAILMTVALSAGPHTVRGLATDLDLAKPAVTRAVDALEKLGFVRRRRDEHDLRSVIIERTVEGMTWLREFAELIIAAEAGEERKSIADAKPLDKNVAA</sequence>
<dbReference type="OrthoDB" id="9812268at2"/>
<dbReference type="InterPro" id="IPR039422">
    <property type="entry name" value="MarR/SlyA-like"/>
</dbReference>